<dbReference type="NCBIfam" id="NF004829">
    <property type="entry name" value="PRK06183.1-3"/>
    <property type="match status" value="1"/>
</dbReference>
<feature type="domain" description="FAD-binding" evidence="3">
    <location>
        <begin position="6"/>
        <end position="343"/>
    </location>
</feature>
<reference evidence="4 5" key="1">
    <citation type="journal article" date="2016" name="PLoS ONE">
        <title>Complete Genome Sequence and Comparative Genomics of a Novel Myxobacterium Myxococcus hansupus.</title>
        <authorList>
            <person name="Sharma G."/>
            <person name="Narwani T."/>
            <person name="Subramanian S."/>
        </authorList>
    </citation>
    <scope>NUCLEOTIDE SEQUENCE [LARGE SCALE GENOMIC DNA]</scope>
    <source>
        <strain evidence="5">mixupus</strain>
    </source>
</reference>
<dbReference type="KEGG" id="mym:A176_003378"/>
<dbReference type="GO" id="GO:0008688">
    <property type="term" value="F:3-(3-hydroxyphenyl)propionate hydroxylase activity"/>
    <property type="evidence" value="ECO:0007669"/>
    <property type="project" value="TreeGrafter"/>
</dbReference>
<dbReference type="Gene3D" id="3.40.30.120">
    <property type="match status" value="1"/>
</dbReference>
<evidence type="ECO:0000256" key="1">
    <source>
        <dbReference type="ARBA" id="ARBA00023002"/>
    </source>
</evidence>
<dbReference type="RefSeq" id="WP_002640610.1">
    <property type="nucleotide sequence ID" value="NZ_CP012109.1"/>
</dbReference>
<dbReference type="Gene3D" id="3.50.50.60">
    <property type="entry name" value="FAD/NAD(P)-binding domain"/>
    <property type="match status" value="1"/>
</dbReference>
<organism evidence="4 5">
    <name type="scientific">Pseudomyxococcus hansupus</name>
    <dbReference type="NCBI Taxonomy" id="1297742"/>
    <lineage>
        <taxon>Bacteria</taxon>
        <taxon>Pseudomonadati</taxon>
        <taxon>Myxococcota</taxon>
        <taxon>Myxococcia</taxon>
        <taxon>Myxococcales</taxon>
        <taxon>Cystobacterineae</taxon>
        <taxon>Myxococcaceae</taxon>
        <taxon>Pseudomyxococcus</taxon>
    </lineage>
</organism>
<dbReference type="GO" id="GO:0071949">
    <property type="term" value="F:FAD binding"/>
    <property type="evidence" value="ECO:0007669"/>
    <property type="project" value="InterPro"/>
</dbReference>
<feature type="region of interest" description="Disordered" evidence="2">
    <location>
        <begin position="400"/>
        <end position="419"/>
    </location>
</feature>
<dbReference type="eggNOG" id="COG0654">
    <property type="taxonomic scope" value="Bacteria"/>
</dbReference>
<gene>
    <name evidence="4" type="ORF">A176_003378</name>
</gene>
<dbReference type="Proteomes" id="UP000009026">
    <property type="component" value="Chromosome"/>
</dbReference>
<dbReference type="AlphaFoldDB" id="A0A0H4WSL9"/>
<dbReference type="PANTHER" id="PTHR43476">
    <property type="entry name" value="3-(3-HYDROXY-PHENYL)PROPIONATE/3-HYDROXYCINNAMIC ACID HYDROXYLASE"/>
    <property type="match status" value="1"/>
</dbReference>
<proteinExistence type="predicted"/>
<dbReference type="Gene3D" id="3.30.70.2450">
    <property type="match status" value="1"/>
</dbReference>
<dbReference type="InterPro" id="IPR050631">
    <property type="entry name" value="PheA/TfdB_FAD_monoxygenase"/>
</dbReference>
<dbReference type="PATRIC" id="fig|1297742.4.peg.3408"/>
<dbReference type="STRING" id="1297742.A176_003378"/>
<evidence type="ECO:0000256" key="2">
    <source>
        <dbReference type="SAM" id="MobiDB-lite"/>
    </source>
</evidence>
<keyword evidence="5" id="KW-1185">Reference proteome</keyword>
<keyword evidence="1" id="KW-0560">Oxidoreductase</keyword>
<sequence>MAPESVDVIIVGCGPVGAMAANLLGQQGIRTLVVEREATPHGQPRAFSLDDEAQRIFQSAGLVGHLDPGFYPCKRLRYLNDSLRALAEVDFLGLDRPFGYVPATFFQQPRMESALRLGMKRYPHVDLWLGHEVESFVQDDEGITVRVKSLSDERAVNVRARYLLACDGSHSSIRRRLDLRLEGTTALEHSLAITVKTASAEPEMSSYLCGPVRRGFVARTAPHEVRFDIILEPGVDLAAARELDNVRRLISFYLDPATVEIVSVKIFSYHSRMAEKWRVGRAFLLGDAAHLMPPFLGQGLCAGLRDAANLAWKLGLVLGSAADASLLDSYEEERRGHVAEVIRGSDAMGRVMMSGGRVAARARNALIQLLYRLPVAGDFIRQYKAKPTFPLRRGLLQGGQRAKGDVPEGSYFPQPRVEGPDGETSLLDDVLGEGFVVLTRPGAPPEAHKEATALVEALGARWLHVSPAHRAGEGRPGAVVDLEGRLSAWFAQYSADLVVLRPDHYVFGVSRDGMRGHLLGSLKGRVRPHSRQKGAEVRRAG</sequence>
<protein>
    <submittedName>
        <fullName evidence="4">3-(3-hydroxy-phenyl)propionate hydroxylase</fullName>
    </submittedName>
</protein>
<dbReference type="OrthoDB" id="5482506at2"/>
<evidence type="ECO:0000313" key="5">
    <source>
        <dbReference type="Proteomes" id="UP000009026"/>
    </source>
</evidence>
<evidence type="ECO:0000259" key="3">
    <source>
        <dbReference type="Pfam" id="PF01494"/>
    </source>
</evidence>
<dbReference type="EMBL" id="CP012109">
    <property type="protein sequence ID" value="AKQ66466.1"/>
    <property type="molecule type" value="Genomic_DNA"/>
</dbReference>
<accession>A0A0H4WSL9</accession>
<dbReference type="SUPFAM" id="SSF51905">
    <property type="entry name" value="FAD/NAD(P)-binding domain"/>
    <property type="match status" value="1"/>
</dbReference>
<evidence type="ECO:0000313" key="4">
    <source>
        <dbReference type="EMBL" id="AKQ66466.1"/>
    </source>
</evidence>
<dbReference type="Pfam" id="PF01494">
    <property type="entry name" value="FAD_binding_3"/>
    <property type="match status" value="1"/>
</dbReference>
<dbReference type="InterPro" id="IPR002938">
    <property type="entry name" value="FAD-bd"/>
</dbReference>
<name>A0A0H4WSL9_9BACT</name>
<dbReference type="PRINTS" id="PR00420">
    <property type="entry name" value="RNGMNOXGNASE"/>
</dbReference>
<dbReference type="InterPro" id="IPR036188">
    <property type="entry name" value="FAD/NAD-bd_sf"/>
</dbReference>
<dbReference type="GO" id="GO:0019622">
    <property type="term" value="P:3-(3-hydroxy)phenylpropionate catabolic process"/>
    <property type="evidence" value="ECO:0007669"/>
    <property type="project" value="TreeGrafter"/>
</dbReference>
<dbReference type="PANTHER" id="PTHR43476:SF3">
    <property type="entry name" value="FAD-BINDING MONOOXYGENASE"/>
    <property type="match status" value="1"/>
</dbReference>